<feature type="coiled-coil region" evidence="1">
    <location>
        <begin position="461"/>
        <end position="488"/>
    </location>
</feature>
<evidence type="ECO:0000313" key="4">
    <source>
        <dbReference type="EMBL" id="CAE0252369.1"/>
    </source>
</evidence>
<dbReference type="EMBL" id="HBIB01022373">
    <property type="protein sequence ID" value="CAE0252370.1"/>
    <property type="molecule type" value="Transcribed_RNA"/>
</dbReference>
<evidence type="ECO:0000313" key="3">
    <source>
        <dbReference type="EMBL" id="CAE0252368.1"/>
    </source>
</evidence>
<dbReference type="EMBL" id="HBIB01022370">
    <property type="protein sequence ID" value="CAE0252368.1"/>
    <property type="molecule type" value="Transcribed_RNA"/>
</dbReference>
<feature type="compositionally biased region" description="Basic and acidic residues" evidence="2">
    <location>
        <begin position="27"/>
        <end position="47"/>
    </location>
</feature>
<reference evidence="3" key="1">
    <citation type="submission" date="2021-01" db="EMBL/GenBank/DDBJ databases">
        <authorList>
            <person name="Corre E."/>
            <person name="Pelletier E."/>
            <person name="Niang G."/>
            <person name="Scheremetjew M."/>
            <person name="Finn R."/>
            <person name="Kale V."/>
            <person name="Holt S."/>
            <person name="Cochrane G."/>
            <person name="Meng A."/>
            <person name="Brown T."/>
            <person name="Cohen L."/>
        </authorList>
    </citation>
    <scope>NUCLEOTIDE SEQUENCE</scope>
    <source>
        <strain evidence="3">NIES-2562</strain>
    </source>
</reference>
<gene>
    <name evidence="3" type="ORF">PBIL07802_LOCUS14595</name>
    <name evidence="4" type="ORF">PBIL07802_LOCUS14596</name>
    <name evidence="5" type="ORF">PBIL07802_LOCUS14597</name>
</gene>
<evidence type="ECO:0000256" key="1">
    <source>
        <dbReference type="SAM" id="Coils"/>
    </source>
</evidence>
<evidence type="ECO:0000313" key="5">
    <source>
        <dbReference type="EMBL" id="CAE0252370.1"/>
    </source>
</evidence>
<dbReference type="EMBL" id="HBIB01022372">
    <property type="protein sequence ID" value="CAE0252369.1"/>
    <property type="molecule type" value="Transcribed_RNA"/>
</dbReference>
<accession>A0A7S3G8C6</accession>
<name>A0A7S3G8C6_9EUKA</name>
<feature type="region of interest" description="Disordered" evidence="2">
    <location>
        <begin position="23"/>
        <end position="47"/>
    </location>
</feature>
<organism evidence="3">
    <name type="scientific">Palpitomonas bilix</name>
    <dbReference type="NCBI Taxonomy" id="652834"/>
    <lineage>
        <taxon>Eukaryota</taxon>
        <taxon>Eukaryota incertae sedis</taxon>
    </lineage>
</organism>
<protein>
    <submittedName>
        <fullName evidence="3">Uncharacterized protein</fullName>
    </submittedName>
</protein>
<dbReference type="AlphaFoldDB" id="A0A7S3G8C6"/>
<proteinExistence type="predicted"/>
<keyword evidence="1" id="KW-0175">Coiled coil</keyword>
<evidence type="ECO:0000256" key="2">
    <source>
        <dbReference type="SAM" id="MobiDB-lite"/>
    </source>
</evidence>
<sequence length="823" mass="95783">MFSSSFSSPTEKVKLFPRTYAIRRSKPVHETNGDREGGGNNDNDKDYEYEPFVSQKKESVVEKASNEALGDDICPPTAVPFEKHKEEGNGTLKTRIVSRSFDVLHKMIGDHDIFQLDPIKTYGVQFGLPGQEKRWNDRFMKEATKQQEDLLVVTTDVWKYLIGESVPTSDRDLRAALKPLWKCCPCKDLGWFPTQTDRFNITHLGDFQTFYFAFESIFSKRETNTRARATEDQRSTFESLAALSWFQEASAKVTTIPTDGGRDRLVLLHALFDELELFQKHTWELVANLCIGGFLEKKRTICKRAIQAVCQFETECCNIVEKHERQKMTSEDLEKEYCRVYDEWKEESRLFQRDSILLTETSEARRDFAKDWKGMLSSRGNRGSPTSPYANLHPFLNVWKEGETITPLQASSSRFRDAKKWLSKNTKALGRTAIKGGGGLARQLAIGVGNAVQLIMHHQDKKKTQELEKQMEERIRREKEEEEAQKVETWIQTLRDAPARETAECTEFCETQMKNAQRYARSICNDAIRVISELHYQVFVKLSAIFFLGEGEFFQHRATCQGWISFSSVAKRGTRSDTLKHTREWVTLYDCSTRDSTGKPEWEQQQKYVLDLAEELFLEYYLQKQFHKHHHEINTFSSVLVLPELEHHFQDSREDKKKFWHLLVRKAYADDHLWQDLDLSTQQAIRDQLDAKVRRFREQHASLFNHLDFRMFRDMVETFIEGPHTTESDLRTLVLVDPPRSKCMTNLRLMIVGSSKKAFCEQHEIHPSTEKEKFEETLARKMSLFRESAEIANRVLTHHAREVANGKPRPNLMMRIWNACSLS</sequence>